<sequence>MREAEVETEVEAPRGLNLVVHIGQIGSFEGYSIEKLANRDGYTRKDVYGKAPDTVEDWVESFSPEGEILRPEIDVEAVTAKIKQMSPDVLIRASNKADRFVCEYLFYSSLAELRKTGDGEKRKVMFMHMPTKTFDADVQRGVDSTRGHRDRDSLHHFQSNIPQDCSQGQHTTIPFRLQTSQAFEMPPNPPNHWLARYANTYHPWTTTTTPNARKCFARPLGLVEYSFDTDGTEYGGRADMNSLLTLETSHTLPSKEDFRRRIALAWASLRLQHPMLTSRTVENAETLGRSFVVDVCESAEEVVQRTRGDVVWIEDYHQEVDGVELHRHCLNVARIIEPGKCMSRLHVLPLVRLPNGNYELRFLIVIAHQISDGLSAYNWYSHFIHILNTPQPTIEHDIEMFHQESEIKKRLPPAQEDLYPRVAPNKVRERWFWAIIRVLRHVRKTLPPTFPNPLKRKERLEEAAPFPPLFSKIFDYGEENRPPMNSGHVTAALSRTASARMLSLCRSINVSIGAGCFALAGLSMMELYEHQHPEIPDKNRLPFTAGFPLNPRPFFPTPVPTPAESCMLAFSEGIVMPFLPSSLPVEARFKLIARHANRELRMYQKRGREGTLDQHSPRRLLANMYLYQTERVESRLPVHRRMNVNPQGELPANVGKYAATCGVSSVGSTAAFFKPGTYSVDKREMEKAGKNFAADFRGLRTGVRAREGEFLIGSSTDAEGIVGFGVSYDANATSEEAADFWAQKSRSIDSPLAAPYSGTTVFVFLLFFFVNSAGAMSLTPQSVPQSSGKGALDVLVATVVARREVEISSQLQEPILFLYDSI</sequence>
<name>A0A6G1IXE5_9PLEO</name>
<accession>A0A6G1IXE5</accession>
<evidence type="ECO:0008006" key="7">
    <source>
        <dbReference type="Google" id="ProtNLM"/>
    </source>
</evidence>
<dbReference type="Proteomes" id="UP000799291">
    <property type="component" value="Unassembled WGS sequence"/>
</dbReference>
<reference evidence="5" key="1">
    <citation type="journal article" date="2020" name="Stud. Mycol.">
        <title>101 Dothideomycetes genomes: a test case for predicting lifestyles and emergence of pathogens.</title>
        <authorList>
            <person name="Haridas S."/>
            <person name="Albert R."/>
            <person name="Binder M."/>
            <person name="Bloem J."/>
            <person name="Labutti K."/>
            <person name="Salamov A."/>
            <person name="Andreopoulos B."/>
            <person name="Baker S."/>
            <person name="Barry K."/>
            <person name="Bills G."/>
            <person name="Bluhm B."/>
            <person name="Cannon C."/>
            <person name="Castanera R."/>
            <person name="Culley D."/>
            <person name="Daum C."/>
            <person name="Ezra D."/>
            <person name="Gonzalez J."/>
            <person name="Henrissat B."/>
            <person name="Kuo A."/>
            <person name="Liang C."/>
            <person name="Lipzen A."/>
            <person name="Lutzoni F."/>
            <person name="Magnuson J."/>
            <person name="Mondo S."/>
            <person name="Nolan M."/>
            <person name="Ohm R."/>
            <person name="Pangilinan J."/>
            <person name="Park H.-J."/>
            <person name="Ramirez L."/>
            <person name="Alfaro M."/>
            <person name="Sun H."/>
            <person name="Tritt A."/>
            <person name="Yoshinaga Y."/>
            <person name="Zwiers L.-H."/>
            <person name="Turgeon B."/>
            <person name="Goodwin S."/>
            <person name="Spatafora J."/>
            <person name="Crous P."/>
            <person name="Grigoriev I."/>
        </authorList>
    </citation>
    <scope>NUCLEOTIDE SEQUENCE</scope>
    <source>
        <strain evidence="5">CBS 122367</strain>
    </source>
</reference>
<evidence type="ECO:0000256" key="4">
    <source>
        <dbReference type="ARBA" id="ARBA00022807"/>
    </source>
</evidence>
<evidence type="ECO:0000256" key="2">
    <source>
        <dbReference type="ARBA" id="ARBA00022670"/>
    </source>
</evidence>
<dbReference type="Gene3D" id="3.40.630.20">
    <property type="entry name" value="Peptidase C15, pyroglutamyl peptidase I-like"/>
    <property type="match status" value="1"/>
</dbReference>
<dbReference type="OrthoDB" id="3355480at2759"/>
<protein>
    <recommendedName>
        <fullName evidence="7">Condensation domain-containing protein</fullName>
    </recommendedName>
</protein>
<dbReference type="InterPro" id="IPR023213">
    <property type="entry name" value="CAT-like_dom_sf"/>
</dbReference>
<keyword evidence="3" id="KW-0378">Hydrolase</keyword>
<dbReference type="InterPro" id="IPR036440">
    <property type="entry name" value="Peptidase_C15-like_sf"/>
</dbReference>
<dbReference type="AlphaFoldDB" id="A0A6G1IXE5"/>
<dbReference type="GO" id="GO:0006508">
    <property type="term" value="P:proteolysis"/>
    <property type="evidence" value="ECO:0007669"/>
    <property type="project" value="UniProtKB-KW"/>
</dbReference>
<dbReference type="GO" id="GO:0008234">
    <property type="term" value="F:cysteine-type peptidase activity"/>
    <property type="evidence" value="ECO:0007669"/>
    <property type="project" value="UniProtKB-KW"/>
</dbReference>
<keyword evidence="4" id="KW-0788">Thiol protease</keyword>
<dbReference type="PANTHER" id="PTHR23402:SF1">
    <property type="entry name" value="PYROGLUTAMYL-PEPTIDASE I"/>
    <property type="match status" value="1"/>
</dbReference>
<evidence type="ECO:0000256" key="3">
    <source>
        <dbReference type="ARBA" id="ARBA00022801"/>
    </source>
</evidence>
<evidence type="ECO:0000313" key="6">
    <source>
        <dbReference type="Proteomes" id="UP000799291"/>
    </source>
</evidence>
<keyword evidence="6" id="KW-1185">Reference proteome</keyword>
<dbReference type="InterPro" id="IPR016125">
    <property type="entry name" value="Peptidase_C15-like"/>
</dbReference>
<evidence type="ECO:0000256" key="1">
    <source>
        <dbReference type="ARBA" id="ARBA00006641"/>
    </source>
</evidence>
<comment type="similarity">
    <text evidence="1">Belongs to the peptidase C15 family.</text>
</comment>
<gene>
    <name evidence="5" type="ORF">K458DRAFT_488355</name>
</gene>
<organism evidence="5 6">
    <name type="scientific">Lentithecium fluviatile CBS 122367</name>
    <dbReference type="NCBI Taxonomy" id="1168545"/>
    <lineage>
        <taxon>Eukaryota</taxon>
        <taxon>Fungi</taxon>
        <taxon>Dikarya</taxon>
        <taxon>Ascomycota</taxon>
        <taxon>Pezizomycotina</taxon>
        <taxon>Dothideomycetes</taxon>
        <taxon>Pleosporomycetidae</taxon>
        <taxon>Pleosporales</taxon>
        <taxon>Massarineae</taxon>
        <taxon>Lentitheciaceae</taxon>
        <taxon>Lentithecium</taxon>
    </lineage>
</organism>
<proteinExistence type="inferred from homology"/>
<dbReference type="SUPFAM" id="SSF53182">
    <property type="entry name" value="Pyrrolidone carboxyl peptidase (pyroglutamate aminopeptidase)"/>
    <property type="match status" value="1"/>
</dbReference>
<dbReference type="Gene3D" id="3.30.559.10">
    <property type="entry name" value="Chloramphenicol acetyltransferase-like domain"/>
    <property type="match status" value="1"/>
</dbReference>
<dbReference type="PANTHER" id="PTHR23402">
    <property type="entry name" value="PROTEASE FAMILY C15 PYROGLUTAMYL-PEPTIDASE I-RELATED"/>
    <property type="match status" value="1"/>
</dbReference>
<keyword evidence="2" id="KW-0645">Protease</keyword>
<evidence type="ECO:0000313" key="5">
    <source>
        <dbReference type="EMBL" id="KAF2682559.1"/>
    </source>
</evidence>
<dbReference type="EMBL" id="MU005586">
    <property type="protein sequence ID" value="KAF2682559.1"/>
    <property type="molecule type" value="Genomic_DNA"/>
</dbReference>